<dbReference type="InterPro" id="IPR011989">
    <property type="entry name" value="ARM-like"/>
</dbReference>
<evidence type="ECO:0000313" key="3">
    <source>
        <dbReference type="EMBL" id="CAE2246221.1"/>
    </source>
</evidence>
<reference evidence="3" key="1">
    <citation type="submission" date="2021-01" db="EMBL/GenBank/DDBJ databases">
        <authorList>
            <person name="Corre E."/>
            <person name="Pelletier E."/>
            <person name="Niang G."/>
            <person name="Scheremetjew M."/>
            <person name="Finn R."/>
            <person name="Kale V."/>
            <person name="Holt S."/>
            <person name="Cochrane G."/>
            <person name="Meng A."/>
            <person name="Brown T."/>
            <person name="Cohen L."/>
        </authorList>
    </citation>
    <scope>NUCLEOTIDE SEQUENCE</scope>
    <source>
        <strain evidence="3">Isolate 1302-5</strain>
    </source>
</reference>
<accession>A0A6U6FGM3</accession>
<dbReference type="EMBL" id="HBKQ01027921">
    <property type="protein sequence ID" value="CAE2246223.1"/>
    <property type="molecule type" value="Transcribed_RNA"/>
</dbReference>
<proteinExistence type="predicted"/>
<dbReference type="Gene3D" id="1.25.10.10">
    <property type="entry name" value="Leucine-rich Repeat Variant"/>
    <property type="match status" value="1"/>
</dbReference>
<name>A0A6U6FGM3_9STRA</name>
<dbReference type="EMBL" id="HBKQ01027920">
    <property type="protein sequence ID" value="CAE2246221.1"/>
    <property type="molecule type" value="Transcribed_RNA"/>
</dbReference>
<gene>
    <name evidence="1" type="ORF">OAUR00152_LOCUS18883</name>
    <name evidence="2" type="ORF">OAUR00152_LOCUS18884</name>
    <name evidence="3" type="ORF">OAUR00152_LOCUS18885</name>
    <name evidence="4" type="ORF">OAUR00152_LOCUS18886</name>
</gene>
<dbReference type="SUPFAM" id="SSF48371">
    <property type="entry name" value="ARM repeat"/>
    <property type="match status" value="1"/>
</dbReference>
<evidence type="ECO:0000313" key="1">
    <source>
        <dbReference type="EMBL" id="CAE2246219.1"/>
    </source>
</evidence>
<protein>
    <submittedName>
        <fullName evidence="3">Uncharacterized protein</fullName>
    </submittedName>
</protein>
<dbReference type="AlphaFoldDB" id="A0A6U6FGM3"/>
<dbReference type="InterPro" id="IPR016024">
    <property type="entry name" value="ARM-type_fold"/>
</dbReference>
<dbReference type="EMBL" id="HBKQ01027919">
    <property type="protein sequence ID" value="CAE2246220.1"/>
    <property type="molecule type" value="Transcribed_RNA"/>
</dbReference>
<evidence type="ECO:0000313" key="2">
    <source>
        <dbReference type="EMBL" id="CAE2246220.1"/>
    </source>
</evidence>
<dbReference type="EMBL" id="HBKQ01027918">
    <property type="protein sequence ID" value="CAE2246219.1"/>
    <property type="molecule type" value="Transcribed_RNA"/>
</dbReference>
<organism evidence="3">
    <name type="scientific">Odontella aurita</name>
    <dbReference type="NCBI Taxonomy" id="265563"/>
    <lineage>
        <taxon>Eukaryota</taxon>
        <taxon>Sar</taxon>
        <taxon>Stramenopiles</taxon>
        <taxon>Ochrophyta</taxon>
        <taxon>Bacillariophyta</taxon>
        <taxon>Mediophyceae</taxon>
        <taxon>Biddulphiophycidae</taxon>
        <taxon>Eupodiscales</taxon>
        <taxon>Odontellaceae</taxon>
        <taxon>Odontella</taxon>
    </lineage>
</organism>
<evidence type="ECO:0000313" key="4">
    <source>
        <dbReference type="EMBL" id="CAE2246223.1"/>
    </source>
</evidence>
<sequence length="556" mass="61022">MAEDTRLAESEKVLDMVLLFLLRPDKPLHAHFYCLPTKERLMGAIILQQLSKQVYRGYKFKAHGLAYFLDTIDENAKLMADRRANSSVDQFTILVRSTVSASLALQGFVDEERSLSCEDLRNKLNAKLPFALKSLLRTKSYPGDDSRDTGFHKVTEAVLSLLSKVVCPPPVSKDEAARRSFFLREVADHLGDKLLDCACFHQGFICVPALEILAALASGDPGAREILVKKHSIPILMNNSTSYRQIMQHSAAATTSAIRKESNSFAFCYAQISLVSLFAVLANSKRGHGQLIDGFRVVLEKCCCYANSDAPQEQLYAFQSEAALFTANMTSGDVAEANGSAAARAFGVVSRERGRLTILVRIFMMLAKKFVPTDNDCSVDARNIVRNAGAALAALCDDQVHVAPIILHQGGFQVVLDILNAPFDDCSPVFRPYLLLLQRCSTIFYRADNIILSRLKKRVAGIASIRSQQQDMKANSEIAQHIIFLLSEPHHSTGYASTRLFADEASNGGNSSVEFQCVESEDDSSTQSASSASFATCDIADVPALLYTKPKGKKPV</sequence>